<organism evidence="2 3">
    <name type="scientific">Mycena pura</name>
    <dbReference type="NCBI Taxonomy" id="153505"/>
    <lineage>
        <taxon>Eukaryota</taxon>
        <taxon>Fungi</taxon>
        <taxon>Dikarya</taxon>
        <taxon>Basidiomycota</taxon>
        <taxon>Agaricomycotina</taxon>
        <taxon>Agaricomycetes</taxon>
        <taxon>Agaricomycetidae</taxon>
        <taxon>Agaricales</taxon>
        <taxon>Marasmiineae</taxon>
        <taxon>Mycenaceae</taxon>
        <taxon>Mycena</taxon>
    </lineage>
</organism>
<gene>
    <name evidence="2" type="ORF">GGX14DRAFT_604024</name>
</gene>
<name>A0AAD6UM62_9AGAR</name>
<dbReference type="Proteomes" id="UP001219525">
    <property type="component" value="Unassembled WGS sequence"/>
</dbReference>
<evidence type="ECO:0000256" key="1">
    <source>
        <dbReference type="SAM" id="MobiDB-lite"/>
    </source>
</evidence>
<keyword evidence="3" id="KW-1185">Reference proteome</keyword>
<reference evidence="2" key="1">
    <citation type="submission" date="2023-03" db="EMBL/GenBank/DDBJ databases">
        <title>Massive genome expansion in bonnet fungi (Mycena s.s.) driven by repeated elements and novel gene families across ecological guilds.</title>
        <authorList>
            <consortium name="Lawrence Berkeley National Laboratory"/>
            <person name="Harder C.B."/>
            <person name="Miyauchi S."/>
            <person name="Viragh M."/>
            <person name="Kuo A."/>
            <person name="Thoen E."/>
            <person name="Andreopoulos B."/>
            <person name="Lu D."/>
            <person name="Skrede I."/>
            <person name="Drula E."/>
            <person name="Henrissat B."/>
            <person name="Morin E."/>
            <person name="Kohler A."/>
            <person name="Barry K."/>
            <person name="LaButti K."/>
            <person name="Morin E."/>
            <person name="Salamov A."/>
            <person name="Lipzen A."/>
            <person name="Mereny Z."/>
            <person name="Hegedus B."/>
            <person name="Baldrian P."/>
            <person name="Stursova M."/>
            <person name="Weitz H."/>
            <person name="Taylor A."/>
            <person name="Grigoriev I.V."/>
            <person name="Nagy L.G."/>
            <person name="Martin F."/>
            <person name="Kauserud H."/>
        </authorList>
    </citation>
    <scope>NUCLEOTIDE SEQUENCE</scope>
    <source>
        <strain evidence="2">9144</strain>
    </source>
</reference>
<protein>
    <submittedName>
        <fullName evidence="2">Uncharacterized protein</fullName>
    </submittedName>
</protein>
<feature type="compositionally biased region" description="Basic and acidic residues" evidence="1">
    <location>
        <begin position="371"/>
        <end position="382"/>
    </location>
</feature>
<feature type="region of interest" description="Disordered" evidence="1">
    <location>
        <begin position="23"/>
        <end position="49"/>
    </location>
</feature>
<feature type="compositionally biased region" description="Basic and acidic residues" evidence="1">
    <location>
        <begin position="68"/>
        <end position="77"/>
    </location>
</feature>
<proteinExistence type="predicted"/>
<accession>A0AAD6UM62</accession>
<feature type="region of interest" description="Disordered" evidence="1">
    <location>
        <begin position="328"/>
        <end position="382"/>
    </location>
</feature>
<comment type="caution">
    <text evidence="2">The sequence shown here is derived from an EMBL/GenBank/DDBJ whole genome shotgun (WGS) entry which is preliminary data.</text>
</comment>
<sequence length="382" mass="40059">MVWRVSSLLLSKKNSTAVARTWNRDIGAGSPRQGARRGNSRSSRTRSERRGFAGARCVCGSFSQTRVGSEHRTRSSESDPSAPRDLVLGTREGEPVYAFCDPGTSWAAGGHLAVEACERIRQKKEDLRVARTFLARAGNWVFYAGELDGGGAVIPRPCIPREETQEKTAGRHLETQKRRIEGGAHNSCDVTPAECAATATATAESGSVEKKLAGGAGGMSCSEGHGRDVALRGAAREAEDKSQAEGQSGDVALYGAASASRVVRGRGGCEAPGSTLACAEGGGSGTDGQRRLEMDLGRGPEIRPCAIVPAMCDSTSASWSPKVQGAASAMVSPSGGGVETNGQGLLRNGPSHRGPVEMWPRAPPPARRVGCQRDGEHEKSQH</sequence>
<dbReference type="AlphaFoldDB" id="A0AAD6UM62"/>
<evidence type="ECO:0000313" key="3">
    <source>
        <dbReference type="Proteomes" id="UP001219525"/>
    </source>
</evidence>
<feature type="region of interest" description="Disordered" evidence="1">
    <location>
        <begin position="68"/>
        <end position="87"/>
    </location>
</feature>
<evidence type="ECO:0000313" key="2">
    <source>
        <dbReference type="EMBL" id="KAJ7190569.1"/>
    </source>
</evidence>
<dbReference type="EMBL" id="JARJCW010000147">
    <property type="protein sequence ID" value="KAJ7190569.1"/>
    <property type="molecule type" value="Genomic_DNA"/>
</dbReference>